<keyword evidence="1" id="KW-0732">Signal</keyword>
<gene>
    <name evidence="2" type="ORF">EGYM00163_LOCUS12500</name>
</gene>
<evidence type="ECO:0008006" key="3">
    <source>
        <dbReference type="Google" id="ProtNLM"/>
    </source>
</evidence>
<dbReference type="EMBL" id="HBJA01036890">
    <property type="protein sequence ID" value="CAE0801379.1"/>
    <property type="molecule type" value="Transcribed_RNA"/>
</dbReference>
<feature type="signal peptide" evidence="1">
    <location>
        <begin position="1"/>
        <end position="29"/>
    </location>
</feature>
<feature type="chain" id="PRO_5031496707" description="Secreted protein" evidence="1">
    <location>
        <begin position="30"/>
        <end position="101"/>
    </location>
</feature>
<protein>
    <recommendedName>
        <fullName evidence="3">Secreted protein</fullName>
    </recommendedName>
</protein>
<dbReference type="AlphaFoldDB" id="A0A7S4FLV0"/>
<sequence>MWHLQFCSRATSPVHFCALCLAILQTEVARHTLGRILGLQHPQTRLSPSLVVPMDCNTIAHQINTHEVDIRKSRYCKFSHPLALCNLPPVLGRLLSTLFFH</sequence>
<evidence type="ECO:0000256" key="1">
    <source>
        <dbReference type="SAM" id="SignalP"/>
    </source>
</evidence>
<accession>A0A7S4FLV0</accession>
<organism evidence="2">
    <name type="scientific">Eutreptiella gymnastica</name>
    <dbReference type="NCBI Taxonomy" id="73025"/>
    <lineage>
        <taxon>Eukaryota</taxon>
        <taxon>Discoba</taxon>
        <taxon>Euglenozoa</taxon>
        <taxon>Euglenida</taxon>
        <taxon>Spirocuta</taxon>
        <taxon>Euglenophyceae</taxon>
        <taxon>Eutreptiales</taxon>
        <taxon>Eutreptiaceae</taxon>
        <taxon>Eutreptiella</taxon>
    </lineage>
</organism>
<evidence type="ECO:0000313" key="2">
    <source>
        <dbReference type="EMBL" id="CAE0801379.1"/>
    </source>
</evidence>
<reference evidence="2" key="1">
    <citation type="submission" date="2021-01" db="EMBL/GenBank/DDBJ databases">
        <authorList>
            <person name="Corre E."/>
            <person name="Pelletier E."/>
            <person name="Niang G."/>
            <person name="Scheremetjew M."/>
            <person name="Finn R."/>
            <person name="Kale V."/>
            <person name="Holt S."/>
            <person name="Cochrane G."/>
            <person name="Meng A."/>
            <person name="Brown T."/>
            <person name="Cohen L."/>
        </authorList>
    </citation>
    <scope>NUCLEOTIDE SEQUENCE</scope>
    <source>
        <strain evidence="2">CCMP1594</strain>
    </source>
</reference>
<name>A0A7S4FLV0_9EUGL</name>
<proteinExistence type="predicted"/>